<dbReference type="Proteomes" id="UP000184488">
    <property type="component" value="Unassembled WGS sequence"/>
</dbReference>
<keyword evidence="1" id="KW-0732">Signal</keyword>
<dbReference type="RefSeq" id="WP_073310098.1">
    <property type="nucleotide sequence ID" value="NZ_FQZI01000002.1"/>
</dbReference>
<gene>
    <name evidence="2" type="ORF">SAMN05444363_1539</name>
</gene>
<evidence type="ECO:0000256" key="1">
    <source>
        <dbReference type="SAM" id="SignalP"/>
    </source>
</evidence>
<dbReference type="InterPro" id="IPR013783">
    <property type="entry name" value="Ig-like_fold"/>
</dbReference>
<keyword evidence="3" id="KW-1185">Reference proteome</keyword>
<protein>
    <submittedName>
        <fullName evidence="2">Uncharacterized protein</fullName>
    </submittedName>
</protein>
<organism evidence="2 3">
    <name type="scientific">Flavobacterium terrae</name>
    <dbReference type="NCBI Taxonomy" id="415425"/>
    <lineage>
        <taxon>Bacteria</taxon>
        <taxon>Pseudomonadati</taxon>
        <taxon>Bacteroidota</taxon>
        <taxon>Flavobacteriia</taxon>
        <taxon>Flavobacteriales</taxon>
        <taxon>Flavobacteriaceae</taxon>
        <taxon>Flavobacterium</taxon>
    </lineage>
</organism>
<accession>A0A1M6DNM6</accession>
<dbReference type="OrthoDB" id="1366756at2"/>
<dbReference type="EMBL" id="FQZI01000002">
    <property type="protein sequence ID" value="SHI74538.1"/>
    <property type="molecule type" value="Genomic_DNA"/>
</dbReference>
<sequence>MNKITIYKLSLFFFIITVFANCDKNSTDCFLGIRPNLISKEMNPAVAFQQYNDNIYFEMANSNTDYYYISDIIIEGSLPPGINYKKFNSNAVNFYGAPNTKGTYSFTVKIKARPNYSENGSNEMCEDIASNNYTITVN</sequence>
<evidence type="ECO:0000313" key="2">
    <source>
        <dbReference type="EMBL" id="SHI74538.1"/>
    </source>
</evidence>
<dbReference type="Gene3D" id="2.60.40.10">
    <property type="entry name" value="Immunoglobulins"/>
    <property type="match status" value="1"/>
</dbReference>
<reference evidence="3" key="1">
    <citation type="submission" date="2016-11" db="EMBL/GenBank/DDBJ databases">
        <authorList>
            <person name="Varghese N."/>
            <person name="Submissions S."/>
        </authorList>
    </citation>
    <scope>NUCLEOTIDE SEQUENCE [LARGE SCALE GENOMIC DNA]</scope>
    <source>
        <strain evidence="3">DSM 18829</strain>
    </source>
</reference>
<dbReference type="AlphaFoldDB" id="A0A1M6DNM6"/>
<feature type="signal peptide" evidence="1">
    <location>
        <begin position="1"/>
        <end position="20"/>
    </location>
</feature>
<name>A0A1M6DNM6_9FLAO</name>
<proteinExistence type="predicted"/>
<dbReference type="STRING" id="415425.SAMN05444363_1539"/>
<feature type="chain" id="PRO_5012770811" evidence="1">
    <location>
        <begin position="21"/>
        <end position="138"/>
    </location>
</feature>
<evidence type="ECO:0000313" key="3">
    <source>
        <dbReference type="Proteomes" id="UP000184488"/>
    </source>
</evidence>